<dbReference type="InterPro" id="IPR037883">
    <property type="entry name" value="Knr4/Smi1-like_sf"/>
</dbReference>
<evidence type="ECO:0000313" key="2">
    <source>
        <dbReference type="EMBL" id="MCY9576873.1"/>
    </source>
</evidence>
<keyword evidence="3" id="KW-1185">Reference proteome</keyword>
<organism evidence="2 3">
    <name type="scientific">Bacillus xiamenensis</name>
    <dbReference type="NCBI Taxonomy" id="1178537"/>
    <lineage>
        <taxon>Bacteria</taxon>
        <taxon>Bacillati</taxon>
        <taxon>Bacillota</taxon>
        <taxon>Bacilli</taxon>
        <taxon>Bacillales</taxon>
        <taxon>Bacillaceae</taxon>
        <taxon>Bacillus</taxon>
    </lineage>
</organism>
<gene>
    <name evidence="2" type="ORF">M5W27_13810</name>
</gene>
<dbReference type="Gene3D" id="3.40.1580.10">
    <property type="entry name" value="SMI1/KNR4-like"/>
    <property type="match status" value="1"/>
</dbReference>
<name>A0ABT4F480_9BACI</name>
<feature type="domain" description="Knr4/Smi1-like" evidence="1">
    <location>
        <begin position="23"/>
        <end position="157"/>
    </location>
</feature>
<dbReference type="Pfam" id="PF09346">
    <property type="entry name" value="SMI1_KNR4"/>
    <property type="match status" value="1"/>
</dbReference>
<dbReference type="RefSeq" id="WP_197227432.1">
    <property type="nucleotide sequence ID" value="NZ_JAMDMH010000031.1"/>
</dbReference>
<reference evidence="2 3" key="1">
    <citation type="submission" date="2022-05" db="EMBL/GenBank/DDBJ databases">
        <title>Genome Sequencing of Bee-Associated Microbes.</title>
        <authorList>
            <person name="Dunlap C."/>
        </authorList>
    </citation>
    <scope>NUCLEOTIDE SEQUENCE [LARGE SCALE GENOMIC DNA]</scope>
    <source>
        <strain evidence="2 3">CBP-1093</strain>
    </source>
</reference>
<sequence>MSFKRIKDKLDQYTIDIRSTKTNNSLNEMKKIEEENAYHISPDYKSFINEYGECWIEDNVYTYLKEKPLWLVGESVPVELFYGLEQNDYDIREAIKTYKEQLPEQIIPIADADGGDLICLDVSEINQGKIYFWDHELRDGEQDLFLIADTFTEFIEGLFVVEEDGDEDSDTEDIDIQLSDDLLKMLKERE</sequence>
<dbReference type="EMBL" id="JAMDMH010000031">
    <property type="protein sequence ID" value="MCY9576873.1"/>
    <property type="molecule type" value="Genomic_DNA"/>
</dbReference>
<dbReference type="SMART" id="SM00860">
    <property type="entry name" value="SMI1_KNR4"/>
    <property type="match status" value="1"/>
</dbReference>
<comment type="caution">
    <text evidence="2">The sequence shown here is derived from an EMBL/GenBank/DDBJ whole genome shotgun (WGS) entry which is preliminary data.</text>
</comment>
<protein>
    <submittedName>
        <fullName evidence="2">SMI1/KNR4 family protein</fullName>
    </submittedName>
</protein>
<proteinExistence type="predicted"/>
<dbReference type="SUPFAM" id="SSF160631">
    <property type="entry name" value="SMI1/KNR4-like"/>
    <property type="match status" value="1"/>
</dbReference>
<evidence type="ECO:0000313" key="3">
    <source>
        <dbReference type="Proteomes" id="UP001527057"/>
    </source>
</evidence>
<dbReference type="Proteomes" id="UP001527057">
    <property type="component" value="Unassembled WGS sequence"/>
</dbReference>
<accession>A0ABT4F480</accession>
<evidence type="ECO:0000259" key="1">
    <source>
        <dbReference type="SMART" id="SM00860"/>
    </source>
</evidence>
<dbReference type="InterPro" id="IPR018958">
    <property type="entry name" value="Knr4/Smi1-like_dom"/>
</dbReference>